<feature type="compositionally biased region" description="Low complexity" evidence="1">
    <location>
        <begin position="117"/>
        <end position="132"/>
    </location>
</feature>
<reference evidence="2" key="1">
    <citation type="submission" date="2021-02" db="EMBL/GenBank/DDBJ databases">
        <title>Natrosporangium hydrolyticum gen. nov., sp. nov, a haloalkaliphilic actinobacterium from a soda solonchak soil.</title>
        <authorList>
            <person name="Sorokin D.Y."/>
            <person name="Khijniak T.V."/>
            <person name="Zakharycheva A.P."/>
            <person name="Boueva O.V."/>
            <person name="Ariskina E.V."/>
            <person name="Hahnke R.L."/>
            <person name="Bunk B."/>
            <person name="Sproer C."/>
            <person name="Schumann P."/>
            <person name="Evtushenko L.I."/>
            <person name="Kublanov I.V."/>
        </authorList>
    </citation>
    <scope>NUCLEOTIDE SEQUENCE</scope>
    <source>
        <strain evidence="2">DSM 106523</strain>
    </source>
</reference>
<dbReference type="InterPro" id="IPR023346">
    <property type="entry name" value="Lysozyme-like_dom_sf"/>
</dbReference>
<dbReference type="EMBL" id="CP070499">
    <property type="protein sequence ID" value="QSB15488.1"/>
    <property type="molecule type" value="Genomic_DNA"/>
</dbReference>
<name>A0A895YNH5_9ACTN</name>
<feature type="compositionally biased region" description="Polar residues" evidence="1">
    <location>
        <begin position="1"/>
        <end position="12"/>
    </location>
</feature>
<dbReference type="SUPFAM" id="SSF53955">
    <property type="entry name" value="Lysozyme-like"/>
    <property type="match status" value="1"/>
</dbReference>
<dbReference type="Proteomes" id="UP000662857">
    <property type="component" value="Chromosome"/>
</dbReference>
<dbReference type="KEGG" id="nhy:JQS43_03795"/>
<evidence type="ECO:0000256" key="1">
    <source>
        <dbReference type="SAM" id="MobiDB-lite"/>
    </source>
</evidence>
<evidence type="ECO:0000313" key="3">
    <source>
        <dbReference type="Proteomes" id="UP000662857"/>
    </source>
</evidence>
<keyword evidence="3" id="KW-1185">Reference proteome</keyword>
<protein>
    <submittedName>
        <fullName evidence="2">Lytic transglycosylase domain-containing protein</fullName>
    </submittedName>
</protein>
<gene>
    <name evidence="2" type="ORF">JQS43_03795</name>
</gene>
<sequence length="240" mass="25042">MAALSPPSSQQRPKGHRRRDHIPRHVREEHRIARTAAAGAAGAVVIGAAFGITGGNVGGDDGTVVAAPASNLNTVLDQRAEYADDSVSRGLARAPLPPGAVGVTVPRAQAPEARQVPQAPASPSGPPATSLPDIPADCEEYSGNRAIGCALLSEFGFGLDQMPALDSLWTRESGWNHQAHNGGSGAYGIPQALPGNKMASAGSDWETNPATQIRWGLGYISDRYGSPDAAWAFFQNNGWY</sequence>
<dbReference type="AlphaFoldDB" id="A0A895YNH5"/>
<feature type="compositionally biased region" description="Basic residues" evidence="1">
    <location>
        <begin position="13"/>
        <end position="22"/>
    </location>
</feature>
<evidence type="ECO:0000313" key="2">
    <source>
        <dbReference type="EMBL" id="QSB15488.1"/>
    </source>
</evidence>
<accession>A0A895YNH5</accession>
<feature type="region of interest" description="Disordered" evidence="1">
    <location>
        <begin position="1"/>
        <end position="25"/>
    </location>
</feature>
<organism evidence="2 3">
    <name type="scientific">Natronosporangium hydrolyticum</name>
    <dbReference type="NCBI Taxonomy" id="2811111"/>
    <lineage>
        <taxon>Bacteria</taxon>
        <taxon>Bacillati</taxon>
        <taxon>Actinomycetota</taxon>
        <taxon>Actinomycetes</taxon>
        <taxon>Micromonosporales</taxon>
        <taxon>Micromonosporaceae</taxon>
        <taxon>Natronosporangium</taxon>
    </lineage>
</organism>
<proteinExistence type="predicted"/>
<dbReference type="RefSeq" id="WP_239677670.1">
    <property type="nucleotide sequence ID" value="NZ_CP070499.1"/>
</dbReference>
<feature type="region of interest" description="Disordered" evidence="1">
    <location>
        <begin position="111"/>
        <end position="136"/>
    </location>
</feature>